<evidence type="ECO:0000313" key="3">
    <source>
        <dbReference type="Proteomes" id="UP000596063"/>
    </source>
</evidence>
<evidence type="ECO:0000256" key="1">
    <source>
        <dbReference type="SAM" id="Phobius"/>
    </source>
</evidence>
<reference evidence="2 3" key="1">
    <citation type="submission" date="2020-12" db="EMBL/GenBank/DDBJ databases">
        <authorList>
            <person name="Shan Y."/>
        </authorList>
    </citation>
    <scope>NUCLEOTIDE SEQUENCE [LARGE SCALE GENOMIC DNA]</scope>
    <source>
        <strain evidence="3">csc3.9</strain>
    </source>
</reference>
<gene>
    <name evidence="2" type="ORF">I6N98_16875</name>
</gene>
<keyword evidence="1" id="KW-0472">Membrane</keyword>
<accession>A0A7T4UPX9</accession>
<dbReference type="AlphaFoldDB" id="A0A7T4UPX9"/>
<dbReference type="KEGG" id="snan:I6N98_16875"/>
<evidence type="ECO:0000313" key="2">
    <source>
        <dbReference type="EMBL" id="QQD17992.1"/>
    </source>
</evidence>
<feature type="transmembrane region" description="Helical" evidence="1">
    <location>
        <begin position="385"/>
        <end position="409"/>
    </location>
</feature>
<keyword evidence="3" id="KW-1185">Reference proteome</keyword>
<proteinExistence type="predicted"/>
<keyword evidence="1" id="KW-0812">Transmembrane</keyword>
<keyword evidence="1" id="KW-1133">Transmembrane helix</keyword>
<organism evidence="2 3">
    <name type="scientific">Spongiibacter nanhainus</name>
    <dbReference type="NCBI Taxonomy" id="2794344"/>
    <lineage>
        <taxon>Bacteria</taxon>
        <taxon>Pseudomonadati</taxon>
        <taxon>Pseudomonadota</taxon>
        <taxon>Gammaproteobacteria</taxon>
        <taxon>Cellvibrionales</taxon>
        <taxon>Spongiibacteraceae</taxon>
        <taxon>Spongiibacter</taxon>
    </lineage>
</organism>
<feature type="transmembrane region" description="Helical" evidence="1">
    <location>
        <begin position="217"/>
        <end position="237"/>
    </location>
</feature>
<dbReference type="RefSeq" id="WP_198569490.1">
    <property type="nucleotide sequence ID" value="NZ_CP066167.1"/>
</dbReference>
<protein>
    <submittedName>
        <fullName evidence="2">DUF445 domain-containing protein</fullName>
    </submittedName>
</protein>
<sequence>MFDHVVADIQANWFLYLSIPITGSVVGYATNILALKMMFLPLDFTGWRPLLGWQGIVPRKAGKMASITVDTLVPRLVTERQIYDRLDPQRVAQEIEAPMLELISHMTEDILAEFEPRIWETLPRALQQRIIRRIQEDAPKAVAELMAELRNDIENVFDLKDMVITTLVRDKRLMNRIFQETGREEFRFIAKSGLYFGAVFGVLQMLGWLFYQAPWQLPIFGLLVGYLTNAIALRLIFQPQTPLEVGPWRVQGLFHKRQKEVSRDYGRLIADEVVTPGNIIEAVLKGPCSDRVFMMIARHVKQVIDAQSGIARPLVVWTLGSRRYTQMKDAAVARLVAKLPETIHSVDSYAKEAMDLANTLSSQLATLPPAEFEAMLRPAFQEDEWMLIAAGAVLGTSVGIGQLILFGMFTG</sequence>
<feature type="transmembrane region" description="Helical" evidence="1">
    <location>
        <begin position="193"/>
        <end position="211"/>
    </location>
</feature>
<dbReference type="PANTHER" id="PTHR35791:SF1">
    <property type="entry name" value="UPF0754 MEMBRANE PROTEIN YHEB"/>
    <property type="match status" value="1"/>
</dbReference>
<dbReference type="PANTHER" id="PTHR35791">
    <property type="entry name" value="UPF0754 MEMBRANE PROTEIN YHEB"/>
    <property type="match status" value="1"/>
</dbReference>
<name>A0A7T4UPX9_9GAMM</name>
<feature type="transmembrane region" description="Helical" evidence="1">
    <location>
        <begin position="13"/>
        <end position="35"/>
    </location>
</feature>
<dbReference type="Proteomes" id="UP000596063">
    <property type="component" value="Chromosome"/>
</dbReference>
<dbReference type="EMBL" id="CP066167">
    <property type="protein sequence ID" value="QQD17992.1"/>
    <property type="molecule type" value="Genomic_DNA"/>
</dbReference>